<dbReference type="EMBL" id="OX459952">
    <property type="protein sequence ID" value="CAI9158175.1"/>
    <property type="molecule type" value="Genomic_DNA"/>
</dbReference>
<evidence type="ECO:0000313" key="2">
    <source>
        <dbReference type="Proteomes" id="UP001176941"/>
    </source>
</evidence>
<organism evidence="1 2">
    <name type="scientific">Rangifer tarandus platyrhynchus</name>
    <name type="common">Svalbard reindeer</name>
    <dbReference type="NCBI Taxonomy" id="3082113"/>
    <lineage>
        <taxon>Eukaryota</taxon>
        <taxon>Metazoa</taxon>
        <taxon>Chordata</taxon>
        <taxon>Craniata</taxon>
        <taxon>Vertebrata</taxon>
        <taxon>Euteleostomi</taxon>
        <taxon>Mammalia</taxon>
        <taxon>Eutheria</taxon>
        <taxon>Laurasiatheria</taxon>
        <taxon>Artiodactyla</taxon>
        <taxon>Ruminantia</taxon>
        <taxon>Pecora</taxon>
        <taxon>Cervidae</taxon>
        <taxon>Odocoileinae</taxon>
        <taxon>Rangifer</taxon>
    </lineage>
</organism>
<reference evidence="1" key="1">
    <citation type="submission" date="2023-04" db="EMBL/GenBank/DDBJ databases">
        <authorList>
            <consortium name="ELIXIR-Norway"/>
        </authorList>
    </citation>
    <scope>NUCLEOTIDE SEQUENCE [LARGE SCALE GENOMIC DNA]</scope>
</reference>
<proteinExistence type="predicted"/>
<keyword evidence="2" id="KW-1185">Reference proteome</keyword>
<name>A0ABN8Y9D0_RANTA</name>
<evidence type="ECO:0000313" key="1">
    <source>
        <dbReference type="EMBL" id="CAI9158175.1"/>
    </source>
</evidence>
<accession>A0ABN8Y9D0</accession>
<dbReference type="Proteomes" id="UP001176941">
    <property type="component" value="Chromosome 16"/>
</dbReference>
<protein>
    <submittedName>
        <fullName evidence="1">Uncharacterized protein</fullName>
    </submittedName>
</protein>
<sequence length="200" mass="21113">MSLLSGSFYFLERLSRKAGLTVQPAAPPLPVSTCLCGGSSQRPRAQVPPGHLLCPVLAVAGTVNQPLCASRSSVRRLSPQGLPLPDTGLPFAPGGHLSALGTSCQRNNSGRSNLWVYHGIIWTLTKREEALRQSAGQLTLPEDTTCCALTWEVLRSLPSARSEHPVSLGLSPLLGRPERKLPLTASCVGPGAAGGRHRCP</sequence>
<gene>
    <name evidence="1" type="ORF">MRATA1EN1_LOCUS7137</name>
</gene>